<feature type="transmembrane region" description="Helical" evidence="2">
    <location>
        <begin position="175"/>
        <end position="193"/>
    </location>
</feature>
<feature type="transmembrane region" description="Helical" evidence="2">
    <location>
        <begin position="350"/>
        <end position="369"/>
    </location>
</feature>
<feature type="compositionally biased region" description="Basic and acidic residues" evidence="1">
    <location>
        <begin position="592"/>
        <end position="602"/>
    </location>
</feature>
<keyword evidence="4" id="KW-1185">Reference proteome</keyword>
<feature type="compositionally biased region" description="Low complexity" evidence="1">
    <location>
        <begin position="565"/>
        <end position="577"/>
    </location>
</feature>
<reference evidence="3 4" key="1">
    <citation type="submission" date="2016-11" db="EMBL/GenBank/DDBJ databases">
        <authorList>
            <person name="Jaros S."/>
            <person name="Januszkiewicz K."/>
            <person name="Wedrychowicz H."/>
        </authorList>
    </citation>
    <scope>NUCLEOTIDE SEQUENCE [LARGE SCALE GENOMIC DNA]</scope>
    <source>
        <strain evidence="3 4">DSM 46144</strain>
    </source>
</reference>
<proteinExistence type="predicted"/>
<keyword evidence="2" id="KW-0472">Membrane</keyword>
<dbReference type="OrthoDB" id="3218260at2"/>
<feature type="transmembrane region" description="Helical" evidence="2">
    <location>
        <begin position="251"/>
        <end position="267"/>
    </location>
</feature>
<feature type="transmembrane region" description="Helical" evidence="2">
    <location>
        <begin position="408"/>
        <end position="426"/>
    </location>
</feature>
<gene>
    <name evidence="3" type="ORF">SAMN05443668_105388</name>
</gene>
<feature type="transmembrane region" description="Helical" evidence="2">
    <location>
        <begin position="24"/>
        <end position="43"/>
    </location>
</feature>
<evidence type="ECO:0000256" key="2">
    <source>
        <dbReference type="SAM" id="Phobius"/>
    </source>
</evidence>
<organism evidence="3 4">
    <name type="scientific">Cryptosporangium aurantiacum</name>
    <dbReference type="NCBI Taxonomy" id="134849"/>
    <lineage>
        <taxon>Bacteria</taxon>
        <taxon>Bacillati</taxon>
        <taxon>Actinomycetota</taxon>
        <taxon>Actinomycetes</taxon>
        <taxon>Cryptosporangiales</taxon>
        <taxon>Cryptosporangiaceae</taxon>
        <taxon>Cryptosporangium</taxon>
    </lineage>
</organism>
<dbReference type="Pfam" id="PF09913">
    <property type="entry name" value="DUF2142"/>
    <property type="match status" value="1"/>
</dbReference>
<keyword evidence="2" id="KW-1133">Transmembrane helix</keyword>
<evidence type="ECO:0000313" key="3">
    <source>
        <dbReference type="EMBL" id="SHN35379.1"/>
    </source>
</evidence>
<dbReference type="InterPro" id="IPR018674">
    <property type="entry name" value="DUF2142_membrane"/>
</dbReference>
<name>A0A1M7QUJ0_9ACTN</name>
<feature type="transmembrane region" description="Helical" evidence="2">
    <location>
        <begin position="279"/>
        <end position="298"/>
    </location>
</feature>
<dbReference type="EMBL" id="FRCS01000005">
    <property type="protein sequence ID" value="SHN35379.1"/>
    <property type="molecule type" value="Genomic_DNA"/>
</dbReference>
<dbReference type="Proteomes" id="UP000184440">
    <property type="component" value="Unassembled WGS sequence"/>
</dbReference>
<feature type="transmembrane region" description="Helical" evidence="2">
    <location>
        <begin position="438"/>
        <end position="463"/>
    </location>
</feature>
<dbReference type="STRING" id="134849.SAMN05443668_105388"/>
<evidence type="ECO:0000256" key="1">
    <source>
        <dbReference type="SAM" id="MobiDB-lite"/>
    </source>
</evidence>
<feature type="region of interest" description="Disordered" evidence="1">
    <location>
        <begin position="528"/>
        <end position="602"/>
    </location>
</feature>
<dbReference type="AlphaFoldDB" id="A0A1M7QUJ0"/>
<feature type="transmembrane region" description="Helical" evidence="2">
    <location>
        <begin position="376"/>
        <end position="396"/>
    </location>
</feature>
<feature type="transmembrane region" description="Helical" evidence="2">
    <location>
        <begin position="147"/>
        <end position="168"/>
    </location>
</feature>
<protein>
    <submittedName>
        <fullName evidence="3">Predicted membrane protein</fullName>
    </submittedName>
</protein>
<dbReference type="RefSeq" id="WP_143175304.1">
    <property type="nucleotide sequence ID" value="NZ_FRCS01000005.1"/>
</dbReference>
<evidence type="ECO:0000313" key="4">
    <source>
        <dbReference type="Proteomes" id="UP000184440"/>
    </source>
</evidence>
<sequence length="602" mass="62773">MAGPGVAVAAASEAAGPGSIRGRWVLLVAVVSFFLMGAGWAAALPVNGTYDESQHLVRAYAVASGQVYATPTDAIRGGGAWFDVPRSLLPDDIDCTFKDRAPASCQTPAPDDESTERVASAAGRYNPVYYAVVGLPLLVSPDLSGIVAARLVSALGAAVMLGLAVFVAVRRRRPLLVAGLIVVATPMAMNLNGAINPNGWEIAAGVLLWTTLLTLFRARPGELSERFTRLLVILAGVSGSLLLVLRALGPVLLILIVFACLLLGRRASIMGLVRRLDVWWVLGVGAVVGIYAIGWMLLSGLSDSEGAEGNAASTIPYSDALRQLALVRSSFWVNQLVGQFSYGETVLPSWTIIAWYLTVGALVGPALAVVKRRHALVLLAILATSFVALAALELAYLRNIGWSQHGRYIVPFGVGLVLGAVSLRRVERTFGATGVGRIVPGIAVITGLLHLWVLLLVQTRFQFGQGSGLNPLRGSWKPPLGSFVPLFAELLGVVLLVLLAFWVVRRLPVPPADDARLSAGGALEVVPGAAVGPEPVDGTGTRADGRAKNGRQPTAVTVGAGEVGPTPTENAAEAVAAPVPPAQASRPSGAADAERSDEAVAQ</sequence>
<keyword evidence="2" id="KW-0812">Transmembrane</keyword>
<accession>A0A1M7QUJ0</accession>
<feature type="transmembrane region" description="Helical" evidence="2">
    <location>
        <begin position="483"/>
        <end position="504"/>
    </location>
</feature>